<evidence type="ECO:0000256" key="8">
    <source>
        <dbReference type="ARBA" id="ARBA00023154"/>
    </source>
</evidence>
<keyword evidence="6 12" id="KW-0028">Amino-acid biosynthesis</keyword>
<feature type="site" description="Part of a proton relay during catalysis" evidence="12">
    <location>
        <position position="109"/>
    </location>
</feature>
<keyword evidence="5 12" id="KW-0963">Cytoplasm</keyword>
<dbReference type="InterPro" id="IPR005263">
    <property type="entry name" value="DapA"/>
</dbReference>
<gene>
    <name evidence="12" type="primary">dapA</name>
    <name evidence="16" type="ORF">FC62_GL001005</name>
</gene>
<keyword evidence="7 12" id="KW-0220">Diaminopimelate biosynthesis</keyword>
<evidence type="ECO:0000256" key="5">
    <source>
        <dbReference type="ARBA" id="ARBA00022490"/>
    </source>
</evidence>
<feature type="active site" description="Proton donor/acceptor" evidence="12 14">
    <location>
        <position position="135"/>
    </location>
</feature>
<evidence type="ECO:0000256" key="4">
    <source>
        <dbReference type="ARBA" id="ARBA00012086"/>
    </source>
</evidence>
<evidence type="ECO:0000256" key="13">
    <source>
        <dbReference type="PIRNR" id="PIRNR001365"/>
    </source>
</evidence>
<keyword evidence="8 12" id="KW-0457">Lysine biosynthesis</keyword>
<evidence type="ECO:0000256" key="9">
    <source>
        <dbReference type="ARBA" id="ARBA00023239"/>
    </source>
</evidence>
<dbReference type="PANTHER" id="PTHR12128">
    <property type="entry name" value="DIHYDRODIPICOLINATE SYNTHASE"/>
    <property type="match status" value="1"/>
</dbReference>
<comment type="function">
    <text evidence="1 12">Catalyzes the condensation of (S)-aspartate-beta-semialdehyde [(S)-ASA] and pyruvate to 4-hydroxy-tetrahydrodipicolinate (HTPA).</text>
</comment>
<dbReference type="GO" id="GO:0005829">
    <property type="term" value="C:cytosol"/>
    <property type="evidence" value="ECO:0007669"/>
    <property type="project" value="TreeGrafter"/>
</dbReference>
<dbReference type="CDD" id="cd00950">
    <property type="entry name" value="DHDPS"/>
    <property type="match status" value="1"/>
</dbReference>
<evidence type="ECO:0000256" key="12">
    <source>
        <dbReference type="HAMAP-Rule" id="MF_00418"/>
    </source>
</evidence>
<sequence>MKNADIVTAIVTPFTPENEIDFSALEKLTNHLIATGSTGFVIGGTTGETPTLTNDEQLELYRKFVQIVAGRAVIIAGTGSNNTAATIALTNEVSQIQGIGYALVVVPYYSKTSQRGLLAHFSAVAANSKVPILIYNIPGRTGIVMENETIVELAHNKNIAGIKQCTSLNDISFIVEHTNDFLVYTGEDPQALSAKELGATGVISVASHLYGAEMREMYTLVDQGNVLDAASIMRKLQPKMLALFSYPSPTPVKAALAYQGYLYNSCRLPLVPLTSAEEDAVLAALELVGGHA</sequence>
<dbReference type="InterPro" id="IPR020625">
    <property type="entry name" value="Schiff_base-form_aldolases_AS"/>
</dbReference>
<comment type="caution">
    <text evidence="16">The sequence shown here is derived from an EMBL/GenBank/DDBJ whole genome shotgun (WGS) entry which is preliminary data.</text>
</comment>
<evidence type="ECO:0000256" key="10">
    <source>
        <dbReference type="ARBA" id="ARBA00023270"/>
    </source>
</evidence>
<dbReference type="GO" id="GO:0008840">
    <property type="term" value="F:4-hydroxy-tetrahydrodipicolinate synthase activity"/>
    <property type="evidence" value="ECO:0007669"/>
    <property type="project" value="UniProtKB-UniRule"/>
</dbReference>
<dbReference type="GO" id="GO:0009089">
    <property type="term" value="P:lysine biosynthetic process via diaminopimelate"/>
    <property type="evidence" value="ECO:0007669"/>
    <property type="project" value="UniProtKB-UniRule"/>
</dbReference>
<evidence type="ECO:0000256" key="2">
    <source>
        <dbReference type="ARBA" id="ARBA00005120"/>
    </source>
</evidence>
<comment type="similarity">
    <text evidence="3 12 13">Belongs to the DapA family.</text>
</comment>
<comment type="caution">
    <text evidence="12">Was originally thought to be a dihydrodipicolinate synthase (DHDPS), catalyzing the condensation of (S)-aspartate-beta-semialdehyde [(S)-ASA] and pyruvate to dihydrodipicolinate (DHDP). However, it was shown in E.coli that the product of the enzymatic reaction is not dihydrodipicolinate but in fact (4S)-4-hydroxy-2,3,4,5-tetrahydro-(2S)-dipicolinic acid (HTPA), and that the consecutive dehydration reaction leading to DHDP is not spontaneous but catalyzed by DapB.</text>
</comment>
<dbReference type="PRINTS" id="PR00146">
    <property type="entry name" value="DHPICSNTHASE"/>
</dbReference>
<dbReference type="Gene3D" id="3.20.20.70">
    <property type="entry name" value="Aldolase class I"/>
    <property type="match status" value="1"/>
</dbReference>
<proteinExistence type="inferred from homology"/>
<dbReference type="InterPro" id="IPR013785">
    <property type="entry name" value="Aldolase_TIM"/>
</dbReference>
<dbReference type="EMBL" id="AZCV01000002">
    <property type="protein sequence ID" value="KRK38226.1"/>
    <property type="molecule type" value="Genomic_DNA"/>
</dbReference>
<keyword evidence="10 12" id="KW-0704">Schiff base</keyword>
<dbReference type="RefSeq" id="WP_054746179.1">
    <property type="nucleotide sequence ID" value="NZ_AZCV01000002.1"/>
</dbReference>
<evidence type="ECO:0000256" key="15">
    <source>
        <dbReference type="PIRSR" id="PIRSR001365-2"/>
    </source>
</evidence>
<dbReference type="Pfam" id="PF00701">
    <property type="entry name" value="DHDPS"/>
    <property type="match status" value="1"/>
</dbReference>
<dbReference type="InterPro" id="IPR002220">
    <property type="entry name" value="DapA-like"/>
</dbReference>
<dbReference type="SMART" id="SM01130">
    <property type="entry name" value="DHDPS"/>
    <property type="match status" value="1"/>
</dbReference>
<dbReference type="AlphaFoldDB" id="A0A0R1H3W3"/>
<dbReference type="PATRIC" id="fig|1423722.3.peg.1022"/>
<dbReference type="PANTHER" id="PTHR12128:SF66">
    <property type="entry name" value="4-HYDROXY-2-OXOGLUTARATE ALDOLASE, MITOCHONDRIAL"/>
    <property type="match status" value="1"/>
</dbReference>
<evidence type="ECO:0000256" key="3">
    <source>
        <dbReference type="ARBA" id="ARBA00007592"/>
    </source>
</evidence>
<protein>
    <recommendedName>
        <fullName evidence="4 12">4-hydroxy-tetrahydrodipicolinate synthase</fullName>
        <shortName evidence="12">HTPA synthase</shortName>
        <ecNumber evidence="4 12">4.3.3.7</ecNumber>
    </recommendedName>
</protein>
<dbReference type="Proteomes" id="UP000050909">
    <property type="component" value="Unassembled WGS sequence"/>
</dbReference>
<dbReference type="EC" id="4.3.3.7" evidence="4 12"/>
<evidence type="ECO:0000256" key="1">
    <source>
        <dbReference type="ARBA" id="ARBA00003294"/>
    </source>
</evidence>
<evidence type="ECO:0000313" key="17">
    <source>
        <dbReference type="Proteomes" id="UP000050909"/>
    </source>
</evidence>
<keyword evidence="9 12" id="KW-0456">Lyase</keyword>
<evidence type="ECO:0000256" key="11">
    <source>
        <dbReference type="ARBA" id="ARBA00047836"/>
    </source>
</evidence>
<feature type="active site" description="Schiff-base intermediate with substrate" evidence="12 14">
    <location>
        <position position="163"/>
    </location>
</feature>
<evidence type="ECO:0000256" key="6">
    <source>
        <dbReference type="ARBA" id="ARBA00022605"/>
    </source>
</evidence>
<dbReference type="PROSITE" id="PS00666">
    <property type="entry name" value="DHDPS_2"/>
    <property type="match status" value="1"/>
</dbReference>
<keyword evidence="17" id="KW-1185">Reference proteome</keyword>
<evidence type="ECO:0000313" key="16">
    <source>
        <dbReference type="EMBL" id="KRK38226.1"/>
    </source>
</evidence>
<dbReference type="SUPFAM" id="SSF51569">
    <property type="entry name" value="Aldolase"/>
    <property type="match status" value="1"/>
</dbReference>
<feature type="binding site" evidence="12 15">
    <location>
        <position position="46"/>
    </location>
    <ligand>
        <name>pyruvate</name>
        <dbReference type="ChEBI" id="CHEBI:15361"/>
    </ligand>
</feature>
<comment type="subcellular location">
    <subcellularLocation>
        <location evidence="12">Cytoplasm</location>
    </subcellularLocation>
</comment>
<accession>A0A0R1H3W3</accession>
<reference evidence="16 17" key="1">
    <citation type="journal article" date="2015" name="Genome Announc.">
        <title>Expanding the biotechnology potential of lactobacilli through comparative genomics of 213 strains and associated genera.</title>
        <authorList>
            <person name="Sun Z."/>
            <person name="Harris H.M."/>
            <person name="McCann A."/>
            <person name="Guo C."/>
            <person name="Argimon S."/>
            <person name="Zhang W."/>
            <person name="Yang X."/>
            <person name="Jeffery I.B."/>
            <person name="Cooney J.C."/>
            <person name="Kagawa T.F."/>
            <person name="Liu W."/>
            <person name="Song Y."/>
            <person name="Salvetti E."/>
            <person name="Wrobel A."/>
            <person name="Rasinkangas P."/>
            <person name="Parkhill J."/>
            <person name="Rea M.C."/>
            <person name="O'Sullivan O."/>
            <person name="Ritari J."/>
            <person name="Douillard F.P."/>
            <person name="Paul Ross R."/>
            <person name="Yang R."/>
            <person name="Briner A.E."/>
            <person name="Felis G.E."/>
            <person name="de Vos W.M."/>
            <person name="Barrangou R."/>
            <person name="Klaenhammer T.R."/>
            <person name="Caufield P.W."/>
            <person name="Cui Y."/>
            <person name="Zhang H."/>
            <person name="O'Toole P.W."/>
        </authorList>
    </citation>
    <scope>NUCLEOTIDE SEQUENCE [LARGE SCALE GENOMIC DNA]</scope>
    <source>
        <strain evidence="16 17">DSM 20534</strain>
    </source>
</reference>
<dbReference type="PIRSF" id="PIRSF001365">
    <property type="entry name" value="DHDPS"/>
    <property type="match status" value="1"/>
</dbReference>
<comment type="catalytic activity">
    <reaction evidence="11 12">
        <text>L-aspartate 4-semialdehyde + pyruvate = (2S,4S)-4-hydroxy-2,3,4,5-tetrahydrodipicolinate + H2O + H(+)</text>
        <dbReference type="Rhea" id="RHEA:34171"/>
        <dbReference type="ChEBI" id="CHEBI:15361"/>
        <dbReference type="ChEBI" id="CHEBI:15377"/>
        <dbReference type="ChEBI" id="CHEBI:15378"/>
        <dbReference type="ChEBI" id="CHEBI:67139"/>
        <dbReference type="ChEBI" id="CHEBI:537519"/>
        <dbReference type="EC" id="4.3.3.7"/>
    </reaction>
</comment>
<dbReference type="HAMAP" id="MF_00418">
    <property type="entry name" value="DapA"/>
    <property type="match status" value="1"/>
</dbReference>
<dbReference type="NCBIfam" id="TIGR00674">
    <property type="entry name" value="dapA"/>
    <property type="match status" value="1"/>
</dbReference>
<feature type="binding site" evidence="12 15">
    <location>
        <position position="203"/>
    </location>
    <ligand>
        <name>pyruvate</name>
        <dbReference type="ChEBI" id="CHEBI:15361"/>
    </ligand>
</feature>
<name>A0A0R1H3W3_9LACO</name>
<evidence type="ECO:0000256" key="14">
    <source>
        <dbReference type="PIRSR" id="PIRSR001365-1"/>
    </source>
</evidence>
<comment type="subunit">
    <text evidence="12">Homotetramer; dimer of dimers.</text>
</comment>
<dbReference type="UniPathway" id="UPA00034">
    <property type="reaction ID" value="UER00017"/>
</dbReference>
<feature type="site" description="Part of a proton relay during catalysis" evidence="12">
    <location>
        <position position="45"/>
    </location>
</feature>
<evidence type="ECO:0000256" key="7">
    <source>
        <dbReference type="ARBA" id="ARBA00022915"/>
    </source>
</evidence>
<comment type="pathway">
    <text evidence="2 12">Amino-acid biosynthesis; L-lysine biosynthesis via DAP pathway; (S)-tetrahydrodipicolinate from L-aspartate: step 3/4.</text>
</comment>
<dbReference type="GO" id="GO:0019877">
    <property type="term" value="P:diaminopimelate biosynthetic process"/>
    <property type="evidence" value="ECO:0007669"/>
    <property type="project" value="UniProtKB-UniRule"/>
</dbReference>
<organism evidence="16 17">
    <name type="scientific">Amylolactobacillus amylotrophicus DSM 20534</name>
    <dbReference type="NCBI Taxonomy" id="1423722"/>
    <lineage>
        <taxon>Bacteria</taxon>
        <taxon>Bacillati</taxon>
        <taxon>Bacillota</taxon>
        <taxon>Bacilli</taxon>
        <taxon>Lactobacillales</taxon>
        <taxon>Lactobacillaceae</taxon>
        <taxon>Amylolactobacillus</taxon>
    </lineage>
</organism>